<evidence type="ECO:0000256" key="1">
    <source>
        <dbReference type="SAM" id="MobiDB-lite"/>
    </source>
</evidence>
<keyword evidence="3" id="KW-1185">Reference proteome</keyword>
<evidence type="ECO:0000313" key="2">
    <source>
        <dbReference type="EMBL" id="NRF69895.1"/>
    </source>
</evidence>
<accession>A0ABX2EMW2</accession>
<gene>
    <name evidence="2" type="ORF">HLB44_23090</name>
</gene>
<comment type="caution">
    <text evidence="2">The sequence shown here is derived from an EMBL/GenBank/DDBJ whole genome shotgun (WGS) entry which is preliminary data.</text>
</comment>
<feature type="region of interest" description="Disordered" evidence="1">
    <location>
        <begin position="16"/>
        <end position="36"/>
    </location>
</feature>
<organism evidence="2 3">
    <name type="scientific">Pseudaquabacterium terrae</name>
    <dbReference type="NCBI Taxonomy" id="2732868"/>
    <lineage>
        <taxon>Bacteria</taxon>
        <taxon>Pseudomonadati</taxon>
        <taxon>Pseudomonadota</taxon>
        <taxon>Betaproteobacteria</taxon>
        <taxon>Burkholderiales</taxon>
        <taxon>Sphaerotilaceae</taxon>
        <taxon>Pseudaquabacterium</taxon>
    </lineage>
</organism>
<protein>
    <submittedName>
        <fullName evidence="2">Uncharacterized protein</fullName>
    </submittedName>
</protein>
<sequence>MLRTLFGELAPRRMHAASAASTAPARDDPTDGGLGVELRHPTNRLDRAISDVVVDASPAAAMRAHFAATRANLDQAGAMITLLDPSGLWASQVIRALSDAAAQHVERLALRERGTLRTLAVIERTIVPRHEQSPLKVYHADIRATGLEQEEISNALAEGSHLTAVIIGAMQPHAVEALLRSLLAATRQAEWHCPWLVFLLPPGSTALRQRILDQDWPAQVRTAAMAESLTSAAGVWNTVLTAWEAAAAGPQSGDVDAPAPLTEADPTLQAQAVERALSLVARTDGLLACGLVNLGCGDLLAADSRADSQHLLARTAAALCAAREAHIAALGPADAPPDELLITNGAHQALLRAMPQAASLGIVALIDRQHANLALLRFRLLEAEKHLV</sequence>
<evidence type="ECO:0000313" key="3">
    <source>
        <dbReference type="Proteomes" id="UP000737171"/>
    </source>
</evidence>
<dbReference type="Proteomes" id="UP000737171">
    <property type="component" value="Unassembled WGS sequence"/>
</dbReference>
<dbReference type="RefSeq" id="WP_173127722.1">
    <property type="nucleotide sequence ID" value="NZ_JABRWJ010000007.1"/>
</dbReference>
<reference evidence="2 3" key="1">
    <citation type="submission" date="2020-05" db="EMBL/GenBank/DDBJ databases">
        <title>Aquincola sp. isolate from soil.</title>
        <authorList>
            <person name="Han J."/>
            <person name="Kim D.-U."/>
        </authorList>
    </citation>
    <scope>NUCLEOTIDE SEQUENCE [LARGE SCALE GENOMIC DNA]</scope>
    <source>
        <strain evidence="2 3">S2</strain>
    </source>
</reference>
<dbReference type="EMBL" id="JABRWJ010000007">
    <property type="protein sequence ID" value="NRF69895.1"/>
    <property type="molecule type" value="Genomic_DNA"/>
</dbReference>
<name>A0ABX2EMW2_9BURK</name>
<proteinExistence type="predicted"/>